<feature type="domain" description="Flavodoxin-like" evidence="2">
    <location>
        <begin position="8"/>
        <end position="157"/>
    </location>
</feature>
<dbReference type="GO" id="GO:0009086">
    <property type="term" value="P:methionine biosynthetic process"/>
    <property type="evidence" value="ECO:0007669"/>
    <property type="project" value="TreeGrafter"/>
</dbReference>
<accession>A0A6C0KNW3</accession>
<dbReference type="InterPro" id="IPR029039">
    <property type="entry name" value="Flavoprotein-like_sf"/>
</dbReference>
<organism evidence="3">
    <name type="scientific">viral metagenome</name>
    <dbReference type="NCBI Taxonomy" id="1070528"/>
    <lineage>
        <taxon>unclassified sequences</taxon>
        <taxon>metagenomes</taxon>
        <taxon>organismal metagenomes</taxon>
    </lineage>
</organism>
<evidence type="ECO:0000256" key="1">
    <source>
        <dbReference type="ARBA" id="ARBA00022630"/>
    </source>
</evidence>
<dbReference type="PRINTS" id="PR00369">
    <property type="entry name" value="FLAVODOXIN"/>
</dbReference>
<dbReference type="GO" id="GO:0050660">
    <property type="term" value="F:flavin adenine dinucleotide binding"/>
    <property type="evidence" value="ECO:0007669"/>
    <property type="project" value="TreeGrafter"/>
</dbReference>
<dbReference type="GO" id="GO:0005829">
    <property type="term" value="C:cytosol"/>
    <property type="evidence" value="ECO:0007669"/>
    <property type="project" value="TreeGrafter"/>
</dbReference>
<dbReference type="GO" id="GO:0010181">
    <property type="term" value="F:FMN binding"/>
    <property type="evidence" value="ECO:0007669"/>
    <property type="project" value="InterPro"/>
</dbReference>
<keyword evidence="1" id="KW-0285">Flavoprotein</keyword>
<reference evidence="3" key="1">
    <citation type="journal article" date="2020" name="Nature">
        <title>Giant virus diversity and host interactions through global metagenomics.</title>
        <authorList>
            <person name="Schulz F."/>
            <person name="Roux S."/>
            <person name="Paez-Espino D."/>
            <person name="Jungbluth S."/>
            <person name="Walsh D.A."/>
            <person name="Denef V.J."/>
            <person name="McMahon K.D."/>
            <person name="Konstantinidis K.T."/>
            <person name="Eloe-Fadrosh E.A."/>
            <person name="Kyrpides N.C."/>
            <person name="Woyke T."/>
        </authorList>
    </citation>
    <scope>NUCLEOTIDE SEQUENCE</scope>
    <source>
        <strain evidence="3">GVMAG-S-3300013014-104</strain>
    </source>
</reference>
<dbReference type="AlphaFoldDB" id="A0A6C0KNW3"/>
<evidence type="ECO:0000259" key="2">
    <source>
        <dbReference type="PROSITE" id="PS50902"/>
    </source>
</evidence>
<dbReference type="GO" id="GO:0050667">
    <property type="term" value="P:homocysteine metabolic process"/>
    <property type="evidence" value="ECO:0007669"/>
    <property type="project" value="TreeGrafter"/>
</dbReference>
<dbReference type="InterPro" id="IPR001094">
    <property type="entry name" value="Flavdoxin-like"/>
</dbReference>
<protein>
    <recommendedName>
        <fullName evidence="2">Flavodoxin-like domain-containing protein</fullName>
    </recommendedName>
</protein>
<dbReference type="InterPro" id="IPR008254">
    <property type="entry name" value="Flavodoxin/NO_synth"/>
</dbReference>
<proteinExistence type="predicted"/>
<dbReference type="GO" id="GO:0030586">
    <property type="term" value="F:[methionine synthase] reductase (NADPH) activity"/>
    <property type="evidence" value="ECO:0007669"/>
    <property type="project" value="TreeGrafter"/>
</dbReference>
<dbReference type="EMBL" id="MN740943">
    <property type="protein sequence ID" value="QHU18963.1"/>
    <property type="molecule type" value="Genomic_DNA"/>
</dbReference>
<dbReference type="SUPFAM" id="SSF52218">
    <property type="entry name" value="Flavoproteins"/>
    <property type="match status" value="1"/>
</dbReference>
<sequence>MENNNKKIYILYGSATGNGESIAKILVENIREDLKCEVYCNTLNSIKNDISELNNICRLLIIICSTTGNGDAPENANIFWNIVKKRSLSKTILNNIPFIVLGLGDTNYDKFCYMGKSIDKRLKEIGGKQYLELECADESNNFEEIIEKVLFVIKNMLL</sequence>
<dbReference type="Gene3D" id="3.40.50.360">
    <property type="match status" value="1"/>
</dbReference>
<dbReference type="PANTHER" id="PTHR19384:SF84">
    <property type="entry name" value="METHIONINE SYNTHASE REDUCTASE"/>
    <property type="match status" value="1"/>
</dbReference>
<name>A0A6C0KNW3_9ZZZZ</name>
<dbReference type="PROSITE" id="PS50902">
    <property type="entry name" value="FLAVODOXIN_LIKE"/>
    <property type="match status" value="1"/>
</dbReference>
<evidence type="ECO:0000313" key="3">
    <source>
        <dbReference type="EMBL" id="QHU18963.1"/>
    </source>
</evidence>
<dbReference type="Pfam" id="PF00258">
    <property type="entry name" value="Flavodoxin_1"/>
    <property type="match status" value="1"/>
</dbReference>
<dbReference type="PANTHER" id="PTHR19384">
    <property type="entry name" value="NITRIC OXIDE SYNTHASE-RELATED"/>
    <property type="match status" value="1"/>
</dbReference>